<evidence type="ECO:0000256" key="1">
    <source>
        <dbReference type="ARBA" id="ARBA00004141"/>
    </source>
</evidence>
<evidence type="ECO:0000256" key="3">
    <source>
        <dbReference type="ARBA" id="ARBA00022989"/>
    </source>
</evidence>
<evidence type="ECO:0000313" key="8">
    <source>
        <dbReference type="Proteomes" id="UP000238325"/>
    </source>
</evidence>
<dbReference type="InterPro" id="IPR032808">
    <property type="entry name" value="DoxX"/>
</dbReference>
<reference evidence="8 9" key="1">
    <citation type="submission" date="2017-09" db="EMBL/GenBank/DDBJ databases">
        <title>Genomic, metabolic, and phenotypic characteristics of bacterial isolates from the natural microbiome of the model nematode Caenorhabditis elegans.</title>
        <authorList>
            <person name="Zimmermann J."/>
            <person name="Obeng N."/>
            <person name="Yang W."/>
            <person name="Obeng O."/>
            <person name="Kissoyan K."/>
            <person name="Pees B."/>
            <person name="Dirksen P."/>
            <person name="Hoppner M."/>
            <person name="Franke A."/>
            <person name="Rosenstiel P."/>
            <person name="Leippe M."/>
            <person name="Dierking K."/>
            <person name="Kaleta C."/>
            <person name="Schulenburg H."/>
        </authorList>
    </citation>
    <scope>NUCLEOTIDE SEQUENCE [LARGE SCALE GENOMIC DNA]</scope>
    <source>
        <strain evidence="6 9">MYb25</strain>
        <strain evidence="7 8">MYb44</strain>
    </source>
</reference>
<keyword evidence="2 5" id="KW-0812">Transmembrane</keyword>
<feature type="transmembrane region" description="Helical" evidence="5">
    <location>
        <begin position="84"/>
        <end position="105"/>
    </location>
</feature>
<evidence type="ECO:0000313" key="7">
    <source>
        <dbReference type="EMBL" id="PRB92212.1"/>
    </source>
</evidence>
<dbReference type="Pfam" id="PF07681">
    <property type="entry name" value="DoxX"/>
    <property type="match status" value="1"/>
</dbReference>
<keyword evidence="8" id="KW-1185">Reference proteome</keyword>
<name>A0A2S9D122_CHRCI</name>
<feature type="transmembrane region" description="Helical" evidence="5">
    <location>
        <begin position="111"/>
        <end position="131"/>
    </location>
</feature>
<dbReference type="Proteomes" id="UP000238325">
    <property type="component" value="Unassembled WGS sequence"/>
</dbReference>
<dbReference type="GO" id="GO:0016020">
    <property type="term" value="C:membrane"/>
    <property type="evidence" value="ECO:0007669"/>
    <property type="project" value="UniProtKB-SubCell"/>
</dbReference>
<comment type="subcellular location">
    <subcellularLocation>
        <location evidence="1">Membrane</location>
        <topology evidence="1">Multi-pass membrane protein</topology>
    </subcellularLocation>
</comment>
<dbReference type="RefSeq" id="WP_105681168.1">
    <property type="nucleotide sequence ID" value="NZ_JBBGZD010000001.1"/>
</dbReference>
<sequence>MKTQQDAAIFLLRITLAFGFLSAGASRLNLWGNQSSGWNNFVTYTAEINSFLPQSWAAGIAVLSTIAELSIGVLLLLGFQIKKTAWSASILTLFFAVAMSISSGIKEPLDYSVFAFSAGAFLLSTFSRYAWSLDHFYNN</sequence>
<keyword evidence="4 5" id="KW-0472">Membrane</keyword>
<dbReference type="Proteomes" id="UP000238534">
    <property type="component" value="Unassembled WGS sequence"/>
</dbReference>
<gene>
    <name evidence="6" type="ORF">CQ022_09475</name>
    <name evidence="7" type="ORF">CQ033_03145</name>
</gene>
<keyword evidence="3 5" id="KW-1133">Transmembrane helix</keyword>
<organism evidence="6 9">
    <name type="scientific">Chryseobacterium culicis</name>
    <dbReference type="NCBI Taxonomy" id="680127"/>
    <lineage>
        <taxon>Bacteria</taxon>
        <taxon>Pseudomonadati</taxon>
        <taxon>Bacteroidota</taxon>
        <taxon>Flavobacteriia</taxon>
        <taxon>Flavobacteriales</taxon>
        <taxon>Weeksellaceae</taxon>
        <taxon>Chryseobacterium group</taxon>
        <taxon>Chryseobacterium</taxon>
    </lineage>
</organism>
<evidence type="ECO:0000256" key="5">
    <source>
        <dbReference type="SAM" id="Phobius"/>
    </source>
</evidence>
<dbReference type="EMBL" id="PCPH01000001">
    <property type="protein sequence ID" value="PRB92212.1"/>
    <property type="molecule type" value="Genomic_DNA"/>
</dbReference>
<accession>A0A2S9D122</accession>
<evidence type="ECO:0000256" key="4">
    <source>
        <dbReference type="ARBA" id="ARBA00023136"/>
    </source>
</evidence>
<comment type="caution">
    <text evidence="6">The sequence shown here is derived from an EMBL/GenBank/DDBJ whole genome shotgun (WGS) entry which is preliminary data.</text>
</comment>
<proteinExistence type="predicted"/>
<evidence type="ECO:0000313" key="6">
    <source>
        <dbReference type="EMBL" id="PRB86459.1"/>
    </source>
</evidence>
<dbReference type="OrthoDB" id="676158at2"/>
<evidence type="ECO:0000256" key="2">
    <source>
        <dbReference type="ARBA" id="ARBA00022692"/>
    </source>
</evidence>
<evidence type="ECO:0000313" key="9">
    <source>
        <dbReference type="Proteomes" id="UP000238534"/>
    </source>
</evidence>
<protein>
    <submittedName>
        <fullName evidence="6">DoxX protein</fullName>
    </submittedName>
</protein>
<dbReference type="EMBL" id="PCPP01000001">
    <property type="protein sequence ID" value="PRB86459.1"/>
    <property type="molecule type" value="Genomic_DNA"/>
</dbReference>
<feature type="transmembrane region" description="Helical" evidence="5">
    <location>
        <begin position="56"/>
        <end position="77"/>
    </location>
</feature>
<dbReference type="AlphaFoldDB" id="A0A2S9D122"/>